<name>A0A246IUA4_9BURK</name>
<feature type="region of interest" description="Disordered" evidence="1">
    <location>
        <begin position="1"/>
        <end position="25"/>
    </location>
</feature>
<dbReference type="CDD" id="cd06462">
    <property type="entry name" value="Peptidase_S24_S26"/>
    <property type="match status" value="1"/>
</dbReference>
<feature type="compositionally biased region" description="Low complexity" evidence="1">
    <location>
        <begin position="1"/>
        <end position="19"/>
    </location>
</feature>
<keyword evidence="3" id="KW-1185">Reference proteome</keyword>
<gene>
    <name evidence="2" type="ORF">CDN99_26005</name>
</gene>
<evidence type="ECO:0000313" key="2">
    <source>
        <dbReference type="EMBL" id="OWQ83587.1"/>
    </source>
</evidence>
<proteinExistence type="predicted"/>
<dbReference type="InterPro" id="IPR036286">
    <property type="entry name" value="LexA/Signal_pep-like_sf"/>
</dbReference>
<dbReference type="EMBL" id="NIOF01000020">
    <property type="protein sequence ID" value="OWQ83587.1"/>
    <property type="molecule type" value="Genomic_DNA"/>
</dbReference>
<dbReference type="Proteomes" id="UP000197468">
    <property type="component" value="Unassembled WGS sequence"/>
</dbReference>
<comment type="caution">
    <text evidence="2">The sequence shown here is derived from an EMBL/GenBank/DDBJ whole genome shotgun (WGS) entry which is preliminary data.</text>
</comment>
<accession>A0A246IUA4</accession>
<dbReference type="RefSeq" id="WP_088388324.1">
    <property type="nucleotide sequence ID" value="NZ_NIOF01000020.1"/>
</dbReference>
<dbReference type="SUPFAM" id="SSF51306">
    <property type="entry name" value="LexA/Signal peptidase"/>
    <property type="match status" value="1"/>
</dbReference>
<evidence type="ECO:0000256" key="1">
    <source>
        <dbReference type="SAM" id="MobiDB-lite"/>
    </source>
</evidence>
<reference evidence="2 3" key="1">
    <citation type="journal article" date="2008" name="Int. J. Syst. Evol. Microbiol.">
        <title>Description of Roseateles aquatilis sp. nov. and Roseateles terrae sp. nov., in the class Betaproteobacteria, and emended description of the genus Roseateles.</title>
        <authorList>
            <person name="Gomila M."/>
            <person name="Bowien B."/>
            <person name="Falsen E."/>
            <person name="Moore E.R."/>
            <person name="Lalucat J."/>
        </authorList>
    </citation>
    <scope>NUCLEOTIDE SEQUENCE [LARGE SCALE GENOMIC DNA]</scope>
    <source>
        <strain evidence="2 3">CCUG 48205</strain>
    </source>
</reference>
<organism evidence="2 3">
    <name type="scientific">Roseateles aquatilis</name>
    <dbReference type="NCBI Taxonomy" id="431061"/>
    <lineage>
        <taxon>Bacteria</taxon>
        <taxon>Pseudomonadati</taxon>
        <taxon>Pseudomonadota</taxon>
        <taxon>Betaproteobacteria</taxon>
        <taxon>Burkholderiales</taxon>
        <taxon>Sphaerotilaceae</taxon>
        <taxon>Roseateles</taxon>
    </lineage>
</organism>
<evidence type="ECO:0000313" key="3">
    <source>
        <dbReference type="Proteomes" id="UP000197468"/>
    </source>
</evidence>
<dbReference type="AlphaFoldDB" id="A0A246IUA4"/>
<protein>
    <submittedName>
        <fullName evidence="2">Uncharacterized protein</fullName>
    </submittedName>
</protein>
<sequence>MAIKKTTTAANRATAPNRTVETSQGGPNAYAMEVLGDQLAPTVTDGQFAIFDPDAGRALRGEVVALWVKGETKPFVVRLATAVPPLEVLETDGALGVETRPGACRFLSMARVARVDRLVQTVDAPRLH</sequence>